<dbReference type="InterPro" id="IPR000594">
    <property type="entry name" value="ThiF_NAD_FAD-bd"/>
</dbReference>
<dbReference type="OrthoDB" id="10255449at2759"/>
<evidence type="ECO:0000256" key="10">
    <source>
        <dbReference type="SAM" id="MobiDB-lite"/>
    </source>
</evidence>
<dbReference type="FunFam" id="3.50.50.80:FF:000004">
    <property type="entry name" value="Ubiquitin-activating enzyme E1-like"/>
    <property type="match status" value="1"/>
</dbReference>
<dbReference type="PROSITE" id="PS00865">
    <property type="entry name" value="UBIQUITIN_ACTIVAT_2"/>
    <property type="match status" value="1"/>
</dbReference>
<feature type="domain" description="Ubiquitin-activating enzyme SCCH" evidence="12">
    <location>
        <begin position="301"/>
        <end position="392"/>
    </location>
</feature>
<feature type="domain" description="THIF-type NAD/FAD binding fold" evidence="11">
    <location>
        <begin position="10"/>
        <end position="439"/>
    </location>
</feature>
<evidence type="ECO:0000256" key="2">
    <source>
        <dbReference type="ARBA" id="ARBA00005673"/>
    </source>
</evidence>
<evidence type="ECO:0000259" key="13">
    <source>
        <dbReference type="Pfam" id="PF14732"/>
    </source>
</evidence>
<dbReference type="GO" id="GO:0046872">
    <property type="term" value="F:metal ion binding"/>
    <property type="evidence" value="ECO:0007669"/>
    <property type="project" value="UniProtKB-KW"/>
</dbReference>
<feature type="region of interest" description="Disordered" evidence="10">
    <location>
        <begin position="300"/>
        <end position="325"/>
    </location>
</feature>
<dbReference type="UniPathway" id="UPA00886"/>
<dbReference type="Gene3D" id="1.10.10.520">
    <property type="entry name" value="Ubiquitin activating enzymes (Uba3). Chain: B, domain 2"/>
    <property type="match status" value="1"/>
</dbReference>
<dbReference type="InterPro" id="IPR023318">
    <property type="entry name" value="Ub_act_enz_dom_a_sf"/>
</dbReference>
<dbReference type="SUPFAM" id="SSF69572">
    <property type="entry name" value="Activating enzymes of the ubiquitin-like proteins"/>
    <property type="match status" value="1"/>
</dbReference>
<evidence type="ECO:0000259" key="11">
    <source>
        <dbReference type="Pfam" id="PF00899"/>
    </source>
</evidence>
<keyword evidence="7" id="KW-0067">ATP-binding</keyword>
<evidence type="ECO:0000256" key="6">
    <source>
        <dbReference type="ARBA" id="ARBA00022833"/>
    </source>
</evidence>
<feature type="compositionally biased region" description="Pro residues" evidence="10">
    <location>
        <begin position="577"/>
        <end position="594"/>
    </location>
</feature>
<comment type="pathway">
    <text evidence="1">Protein modification; protein sumoylation.</text>
</comment>
<evidence type="ECO:0000256" key="5">
    <source>
        <dbReference type="ARBA" id="ARBA00022786"/>
    </source>
</evidence>
<dbReference type="GO" id="GO:0031510">
    <property type="term" value="C:SUMO activating enzyme complex"/>
    <property type="evidence" value="ECO:0007669"/>
    <property type="project" value="TreeGrafter"/>
</dbReference>
<dbReference type="GO" id="GO:0005737">
    <property type="term" value="C:cytoplasm"/>
    <property type="evidence" value="ECO:0007669"/>
    <property type="project" value="TreeGrafter"/>
</dbReference>
<dbReference type="Pfam" id="PF14732">
    <property type="entry name" value="UAE_UbL"/>
    <property type="match status" value="1"/>
</dbReference>
<evidence type="ECO:0000256" key="8">
    <source>
        <dbReference type="ARBA" id="ARBA00073512"/>
    </source>
</evidence>
<accession>A0A1B9GXC6</accession>
<evidence type="ECO:0000256" key="9">
    <source>
        <dbReference type="PROSITE-ProRule" id="PRU10132"/>
    </source>
</evidence>
<dbReference type="STRING" id="1296120.A0A1B9GXC6"/>
<dbReference type="InterPro" id="IPR035985">
    <property type="entry name" value="Ubiquitin-activating_enz"/>
</dbReference>
<dbReference type="PROSITE" id="PS51257">
    <property type="entry name" value="PROKAR_LIPOPROTEIN"/>
    <property type="match status" value="1"/>
</dbReference>
<dbReference type="GO" id="GO:0016925">
    <property type="term" value="P:protein sumoylation"/>
    <property type="evidence" value="ECO:0007669"/>
    <property type="project" value="UniProtKB-UniPathway"/>
</dbReference>
<evidence type="ECO:0000259" key="12">
    <source>
        <dbReference type="Pfam" id="PF10585"/>
    </source>
</evidence>
<dbReference type="InterPro" id="IPR042449">
    <property type="entry name" value="Ub-E1_IAD_1"/>
</dbReference>
<keyword evidence="6" id="KW-0862">Zinc</keyword>
<dbReference type="Pfam" id="PF10585">
    <property type="entry name" value="UBA_E1_SCCH"/>
    <property type="match status" value="1"/>
</dbReference>
<reference evidence="15" key="2">
    <citation type="submission" date="2013-12" db="EMBL/GenBank/DDBJ databases">
        <title>Evolution of pathogenesis and genome organization in the Tremellales.</title>
        <authorList>
            <person name="Cuomo C."/>
            <person name="Litvintseva A."/>
            <person name="Heitman J."/>
            <person name="Chen Y."/>
            <person name="Sun S."/>
            <person name="Springer D."/>
            <person name="Dromer F."/>
            <person name="Young S."/>
            <person name="Zeng Q."/>
            <person name="Chapman S."/>
            <person name="Gujja S."/>
            <person name="Saif S."/>
            <person name="Birren B."/>
        </authorList>
    </citation>
    <scope>NUCLEOTIDE SEQUENCE [LARGE SCALE GENOMIC DNA]</scope>
    <source>
        <strain evidence="15">BCC8398</strain>
    </source>
</reference>
<keyword evidence="3" id="KW-0479">Metal-binding</keyword>
<gene>
    <name evidence="14" type="ORF">I316_02727</name>
</gene>
<evidence type="ECO:0000313" key="14">
    <source>
        <dbReference type="EMBL" id="OCF35672.1"/>
    </source>
</evidence>
<dbReference type="PANTHER" id="PTHR10953:SF5">
    <property type="entry name" value="SUMO-ACTIVATING ENZYME SUBUNIT 2"/>
    <property type="match status" value="1"/>
</dbReference>
<dbReference type="EMBL" id="KI669498">
    <property type="protein sequence ID" value="OCF35672.1"/>
    <property type="molecule type" value="Genomic_DNA"/>
</dbReference>
<dbReference type="FunFam" id="1.10.10.520:FF:000011">
    <property type="entry name" value="Ubiquitin-activating enzyme E1-like"/>
    <property type="match status" value="1"/>
</dbReference>
<dbReference type="PANTHER" id="PTHR10953">
    <property type="entry name" value="UBIQUITIN-ACTIVATING ENZYME E1"/>
    <property type="match status" value="1"/>
</dbReference>
<dbReference type="InterPro" id="IPR045886">
    <property type="entry name" value="ThiF/MoeB/HesA"/>
</dbReference>
<keyword evidence="15" id="KW-1185">Reference proteome</keyword>
<protein>
    <recommendedName>
        <fullName evidence="8">Ubiquitin-activating enzyme E1-like</fullName>
    </recommendedName>
</protein>
<evidence type="ECO:0000256" key="3">
    <source>
        <dbReference type="ARBA" id="ARBA00022723"/>
    </source>
</evidence>
<feature type="active site" description="Glycyl thioester intermediate" evidence="9">
    <location>
        <position position="179"/>
    </location>
</feature>
<keyword evidence="4" id="KW-0547">Nucleotide-binding</keyword>
<keyword evidence="5" id="KW-0833">Ubl conjugation pathway</keyword>
<dbReference type="GO" id="GO:0019948">
    <property type="term" value="F:SUMO activating enzyme activity"/>
    <property type="evidence" value="ECO:0007669"/>
    <property type="project" value="TreeGrafter"/>
</dbReference>
<feature type="region of interest" description="Disordered" evidence="10">
    <location>
        <begin position="576"/>
        <end position="598"/>
    </location>
</feature>
<dbReference type="InterPro" id="IPR019572">
    <property type="entry name" value="UBA_E1_SCCH"/>
</dbReference>
<proteinExistence type="inferred from homology"/>
<name>A0A1B9GXC6_9TREE</name>
<dbReference type="InterPro" id="IPR033127">
    <property type="entry name" value="UBQ-activ_enz_E1_Cys_AS"/>
</dbReference>
<evidence type="ECO:0000313" key="15">
    <source>
        <dbReference type="Proteomes" id="UP000092666"/>
    </source>
</evidence>
<dbReference type="Pfam" id="PF00899">
    <property type="entry name" value="ThiF"/>
    <property type="match status" value="1"/>
</dbReference>
<dbReference type="Proteomes" id="UP000092666">
    <property type="component" value="Unassembled WGS sequence"/>
</dbReference>
<evidence type="ECO:0000256" key="1">
    <source>
        <dbReference type="ARBA" id="ARBA00004718"/>
    </source>
</evidence>
<dbReference type="Gene3D" id="3.10.290.20">
    <property type="entry name" value="Ubiquitin-like 2 activating enzyme e1b. Chain: B, domain 3"/>
    <property type="match status" value="1"/>
</dbReference>
<dbReference type="Gene3D" id="3.50.50.80">
    <property type="entry name" value="Ubiquitin-activating enzyme E1, inactive adenylation domain, subdomain 1"/>
    <property type="match status" value="1"/>
</dbReference>
<dbReference type="GO" id="GO:0005524">
    <property type="term" value="F:ATP binding"/>
    <property type="evidence" value="ECO:0007669"/>
    <property type="project" value="UniProtKB-KW"/>
</dbReference>
<organism evidence="14 15">
    <name type="scientific">Kwoniella heveanensis BCC8398</name>
    <dbReference type="NCBI Taxonomy" id="1296120"/>
    <lineage>
        <taxon>Eukaryota</taxon>
        <taxon>Fungi</taxon>
        <taxon>Dikarya</taxon>
        <taxon>Basidiomycota</taxon>
        <taxon>Agaricomycotina</taxon>
        <taxon>Tremellomycetes</taxon>
        <taxon>Tremellales</taxon>
        <taxon>Cryptococcaceae</taxon>
        <taxon>Kwoniella</taxon>
    </lineage>
</organism>
<sequence length="684" mass="74926">MPRSTYTEALLGPELYSKVRDTKILVVGAGGIGCELLKNLVLVGFADIEIIDLDTIDLSNLNRQFLFRKPDISKSKALVAAATARHFNPSSGIEIHARHGNVKDSMNDLEWIKGFGLVMNALDNMDARRHVNRLCQAAGVPLIESGTAGYLGQVTPMIKDHTECFDCVPKPTPKSFPVCTIRSTPSEPIHCIVWGKTYLFGKLFGEDDEDLDTEELDQAKASGENAEEIENLKKEAAAFREVRKGLGEEDGPQRVFHKVFNEDINRLLAMEDMWKKEGRVKPVPLLYESIIDGSFQVPPLRNAPVAPQPQTEGSAKQAEKKGLKDQRELSLKENLELFIDSCKRLSARAIAYPNLPLAFDKDDDDTLDFVLATANLRATAYGIANKTRFQVKEMAGNIIPAIATTNAIIAGLIVMQSLNILKTLSSSNSGTSTETNGASSAGPAVRNVFLRTDPAKPLGFSEPQRADQKCSVCRDVYIPFRVDLTRCTLGQFVNDIIKNWLETASFESREENDELEWTIFEGGRLLADPDFDDNHERTLEDLDIKRGKMLTVRDEDGKWRPIHFCICEGDAQATPPYALPSRPPSIPLAPPAPAPREASEEPILLDSMPPVAAVSAQNGSAAPASAQPAEVVPIASTTAAGIKRGAPEDGDVRLDGEEEVAAKKRKVEQVAVTKVDNGDDFEIL</sequence>
<feature type="domain" description="Ubiquitin/SUMO-activating enzyme ubiquitin-like" evidence="13">
    <location>
        <begin position="481"/>
        <end position="557"/>
    </location>
</feature>
<evidence type="ECO:0000256" key="4">
    <source>
        <dbReference type="ARBA" id="ARBA00022741"/>
    </source>
</evidence>
<dbReference type="AlphaFoldDB" id="A0A1B9GXC6"/>
<dbReference type="InterPro" id="IPR028077">
    <property type="entry name" value="UAE_UbL_dom"/>
</dbReference>
<evidence type="ECO:0000256" key="7">
    <source>
        <dbReference type="ARBA" id="ARBA00022840"/>
    </source>
</evidence>
<reference evidence="14 15" key="1">
    <citation type="submission" date="2013-07" db="EMBL/GenBank/DDBJ databases">
        <title>The Genome Sequence of Cryptococcus heveanensis BCC8398.</title>
        <authorList>
            <consortium name="The Broad Institute Genome Sequencing Platform"/>
            <person name="Cuomo C."/>
            <person name="Litvintseva A."/>
            <person name="Chen Y."/>
            <person name="Heitman J."/>
            <person name="Sun S."/>
            <person name="Springer D."/>
            <person name="Dromer F."/>
            <person name="Young S.K."/>
            <person name="Zeng Q."/>
            <person name="Gargeya S."/>
            <person name="Fitzgerald M."/>
            <person name="Abouelleil A."/>
            <person name="Alvarado L."/>
            <person name="Berlin A.M."/>
            <person name="Chapman S.B."/>
            <person name="Dewar J."/>
            <person name="Goldberg J."/>
            <person name="Griggs A."/>
            <person name="Gujja S."/>
            <person name="Hansen M."/>
            <person name="Howarth C."/>
            <person name="Imamovic A."/>
            <person name="Larimer J."/>
            <person name="McCowan C."/>
            <person name="Murphy C."/>
            <person name="Pearson M."/>
            <person name="Priest M."/>
            <person name="Roberts A."/>
            <person name="Saif S."/>
            <person name="Shea T."/>
            <person name="Sykes S."/>
            <person name="Wortman J."/>
            <person name="Nusbaum C."/>
            <person name="Birren B."/>
        </authorList>
    </citation>
    <scope>NUCLEOTIDE SEQUENCE [LARGE SCALE GENOMIC DNA]</scope>
    <source>
        <strain evidence="14 15">BCC8398</strain>
    </source>
</reference>
<comment type="similarity">
    <text evidence="2">Belongs to the ubiquitin-activating E1 family.</text>
</comment>